<feature type="domain" description="Thioredoxin" evidence="4">
    <location>
        <begin position="65"/>
        <end position="151"/>
    </location>
</feature>
<keyword evidence="3" id="KW-0812">Transmembrane</keyword>
<dbReference type="SUPFAM" id="SSF52833">
    <property type="entry name" value="Thioredoxin-like"/>
    <property type="match status" value="1"/>
</dbReference>
<dbReference type="PROSITE" id="PS00194">
    <property type="entry name" value="THIOREDOXIN_1"/>
    <property type="match status" value="1"/>
</dbReference>
<keyword evidence="3" id="KW-0472">Membrane</keyword>
<protein>
    <recommendedName>
        <fullName evidence="4">Thioredoxin domain-containing protein</fullName>
    </recommendedName>
</protein>
<keyword evidence="2" id="KW-0732">Signal</keyword>
<dbReference type="GO" id="GO:0005783">
    <property type="term" value="C:endoplasmic reticulum"/>
    <property type="evidence" value="ECO:0007669"/>
    <property type="project" value="TreeGrafter"/>
</dbReference>
<feature type="transmembrane region" description="Helical" evidence="3">
    <location>
        <begin position="21"/>
        <end position="39"/>
    </location>
</feature>
<dbReference type="AlphaFoldDB" id="A0A6C0CNI6"/>
<dbReference type="InterPro" id="IPR051063">
    <property type="entry name" value="PDI"/>
</dbReference>
<dbReference type="GO" id="GO:0003756">
    <property type="term" value="F:protein disulfide isomerase activity"/>
    <property type="evidence" value="ECO:0007669"/>
    <property type="project" value="TreeGrafter"/>
</dbReference>
<dbReference type="Gene3D" id="3.40.30.10">
    <property type="entry name" value="Glutaredoxin"/>
    <property type="match status" value="1"/>
</dbReference>
<dbReference type="InterPro" id="IPR036249">
    <property type="entry name" value="Thioredoxin-like_sf"/>
</dbReference>
<evidence type="ECO:0000259" key="4">
    <source>
        <dbReference type="Pfam" id="PF00085"/>
    </source>
</evidence>
<evidence type="ECO:0000256" key="2">
    <source>
        <dbReference type="ARBA" id="ARBA00022729"/>
    </source>
</evidence>
<dbReference type="PANTHER" id="PTHR45672">
    <property type="entry name" value="PROTEIN DISULFIDE-ISOMERASE C17H9.14C-RELATED"/>
    <property type="match status" value="1"/>
</dbReference>
<organism evidence="5">
    <name type="scientific">viral metagenome</name>
    <dbReference type="NCBI Taxonomy" id="1070528"/>
    <lineage>
        <taxon>unclassified sequences</taxon>
        <taxon>metagenomes</taxon>
        <taxon>organismal metagenomes</taxon>
    </lineage>
</organism>
<evidence type="ECO:0000256" key="1">
    <source>
        <dbReference type="ARBA" id="ARBA00006347"/>
    </source>
</evidence>
<dbReference type="InterPro" id="IPR017937">
    <property type="entry name" value="Thioredoxin_CS"/>
</dbReference>
<dbReference type="GO" id="GO:0006457">
    <property type="term" value="P:protein folding"/>
    <property type="evidence" value="ECO:0007669"/>
    <property type="project" value="TreeGrafter"/>
</dbReference>
<dbReference type="EMBL" id="MN739460">
    <property type="protein sequence ID" value="QHT05853.1"/>
    <property type="molecule type" value="Genomic_DNA"/>
</dbReference>
<evidence type="ECO:0000256" key="3">
    <source>
        <dbReference type="SAM" id="Phobius"/>
    </source>
</evidence>
<dbReference type="PANTHER" id="PTHR45672:SF3">
    <property type="entry name" value="THIOREDOXIN DOMAIN-CONTAINING PROTEIN 5"/>
    <property type="match status" value="1"/>
</dbReference>
<comment type="similarity">
    <text evidence="1">Belongs to the protein disulfide isomerase family.</text>
</comment>
<evidence type="ECO:0000313" key="5">
    <source>
        <dbReference type="EMBL" id="QHT05853.1"/>
    </source>
</evidence>
<reference evidence="5" key="1">
    <citation type="journal article" date="2020" name="Nature">
        <title>Giant virus diversity and host interactions through global metagenomics.</title>
        <authorList>
            <person name="Schulz F."/>
            <person name="Roux S."/>
            <person name="Paez-Espino D."/>
            <person name="Jungbluth S."/>
            <person name="Walsh D.A."/>
            <person name="Denef V.J."/>
            <person name="McMahon K.D."/>
            <person name="Konstantinidis K.T."/>
            <person name="Eloe-Fadrosh E.A."/>
            <person name="Kyrpides N.C."/>
            <person name="Woyke T."/>
        </authorList>
    </citation>
    <scope>NUCLEOTIDE SEQUENCE</scope>
    <source>
        <strain evidence="5">GVMAG-M-3300021425-14</strain>
    </source>
</reference>
<sequence>MLKQMKKSISALLRDFKKRHIIVRVLTVVAIFFVGRYIYKGLMWGNWNYKNYLIEGFFGKKSLEKGKKLIFFHMDGCPHCESMKPEWDKLKTTNSSHIKLEDYERKQKPDLVEKFSIRGFPSIVLVDDNNDKVDEYNGDRKAKSINDYLKKIKK</sequence>
<proteinExistence type="inferred from homology"/>
<dbReference type="InterPro" id="IPR013766">
    <property type="entry name" value="Thioredoxin_domain"/>
</dbReference>
<dbReference type="CDD" id="cd02961">
    <property type="entry name" value="PDI_a_family"/>
    <property type="match status" value="1"/>
</dbReference>
<name>A0A6C0CNI6_9ZZZZ</name>
<dbReference type="Pfam" id="PF00085">
    <property type="entry name" value="Thioredoxin"/>
    <property type="match status" value="1"/>
</dbReference>
<accession>A0A6C0CNI6</accession>
<keyword evidence="3" id="KW-1133">Transmembrane helix</keyword>